<dbReference type="SMART" id="SM00487">
    <property type="entry name" value="DEXDc"/>
    <property type="match status" value="1"/>
</dbReference>
<gene>
    <name evidence="12" type="ORF">PCOR1329_LOCUS36032</name>
</gene>
<evidence type="ECO:0000256" key="2">
    <source>
        <dbReference type="ARBA" id="ARBA00022741"/>
    </source>
</evidence>
<dbReference type="CDD" id="cd18787">
    <property type="entry name" value="SF2_C_DEAD"/>
    <property type="match status" value="1"/>
</dbReference>
<feature type="compositionally biased region" description="Gly residues" evidence="8">
    <location>
        <begin position="109"/>
        <end position="128"/>
    </location>
</feature>
<dbReference type="EMBL" id="CAUYUJ010014393">
    <property type="protein sequence ID" value="CAK0840639.1"/>
    <property type="molecule type" value="Genomic_DNA"/>
</dbReference>
<proteinExistence type="inferred from homology"/>
<dbReference type="PROSITE" id="PS51195">
    <property type="entry name" value="Q_MOTIF"/>
    <property type="match status" value="1"/>
</dbReference>
<evidence type="ECO:0000259" key="9">
    <source>
        <dbReference type="PROSITE" id="PS51192"/>
    </source>
</evidence>
<dbReference type="InterPro" id="IPR014001">
    <property type="entry name" value="Helicase_ATP-bd"/>
</dbReference>
<evidence type="ECO:0000256" key="7">
    <source>
        <dbReference type="RuleBase" id="RU000492"/>
    </source>
</evidence>
<evidence type="ECO:0000313" key="12">
    <source>
        <dbReference type="EMBL" id="CAK0840639.1"/>
    </source>
</evidence>
<feature type="short sequence motif" description="Q motif" evidence="6">
    <location>
        <begin position="196"/>
        <end position="224"/>
    </location>
</feature>
<protein>
    <recommendedName>
        <fullName evidence="1">RNA helicase</fullName>
        <ecNumber evidence="1">3.6.4.13</ecNumber>
    </recommendedName>
</protein>
<sequence length="586" mass="63451">MALLLRGQLRLVRSARPLLVARAAAAPQRQAARALAAAADPYADKGDPYRSRGQGGDPYGRGAPRRPRDVPGPPGGGFEGGRGRDGGGFGGGRGRDGGGFDGGRQFDGPRGGGGRPSGSHGGGGGFDTGGMPDRMSQVGQNLKKLNWQDEELVTIQKDFYQQHEAIAGMSEEQVVAAMKQLDAHVEGKKPHPRPVMSFEHFSISGDLMKGITNAGFPKPSPIQSIGWPTALSGRDMVGIAQTGSGKTLAYLMPGLVHIASQPPLRPGDGPVALVMAPTRELAMQIQVEADKFAGPTRIRNTAVFGGVSRYGQAADLRRGVEIVIATPGRLLDFLEGGVTNLKRVSYLVLDEADRMLDMGFEPQIRKVVSQIRPDRQTLLYSATWPKEIQRLARDFCREDPVKVTIGSEELSLNPNITQQIEVVGEFEKRDRFMAFMKEAASGDNRVLVFTETKRGADSLCRELQYQQLSAAAIHGDKDQRTRDRTLGEFKSGRTNILIATDVAQRGLDIKDVRYVVNYDVPKTLEDYIHRIGRTGRAGAKGTAVSFFPADAYTPDVIRMARAIAKCMRDIGQSPPRALVDISGARR</sequence>
<dbReference type="EC" id="3.6.4.13" evidence="1"/>
<name>A0ABN9T6G5_9DINO</name>
<evidence type="ECO:0000256" key="5">
    <source>
        <dbReference type="ARBA" id="ARBA00022840"/>
    </source>
</evidence>
<keyword evidence="5 7" id="KW-0067">ATP-binding</keyword>
<keyword evidence="2 7" id="KW-0547">Nucleotide-binding</keyword>
<evidence type="ECO:0000313" key="13">
    <source>
        <dbReference type="Proteomes" id="UP001189429"/>
    </source>
</evidence>
<feature type="region of interest" description="Disordered" evidence="8">
    <location>
        <begin position="34"/>
        <end position="136"/>
    </location>
</feature>
<evidence type="ECO:0000259" key="10">
    <source>
        <dbReference type="PROSITE" id="PS51194"/>
    </source>
</evidence>
<keyword evidence="3 7" id="KW-0378">Hydrolase</keyword>
<comment type="caution">
    <text evidence="12">The sequence shown here is derived from an EMBL/GenBank/DDBJ whole genome shotgun (WGS) entry which is preliminary data.</text>
</comment>
<dbReference type="InterPro" id="IPR011545">
    <property type="entry name" value="DEAD/DEAH_box_helicase_dom"/>
</dbReference>
<comment type="similarity">
    <text evidence="7">Belongs to the DEAD box helicase family.</text>
</comment>
<evidence type="ECO:0000259" key="11">
    <source>
        <dbReference type="PROSITE" id="PS51195"/>
    </source>
</evidence>
<dbReference type="Pfam" id="PF00270">
    <property type="entry name" value="DEAD"/>
    <property type="match status" value="1"/>
</dbReference>
<evidence type="ECO:0000256" key="3">
    <source>
        <dbReference type="ARBA" id="ARBA00022801"/>
    </source>
</evidence>
<dbReference type="Gene3D" id="3.40.50.300">
    <property type="entry name" value="P-loop containing nucleotide triphosphate hydrolases"/>
    <property type="match status" value="2"/>
</dbReference>
<dbReference type="CDD" id="cd17966">
    <property type="entry name" value="DEADc_DDX5_DDX17"/>
    <property type="match status" value="1"/>
</dbReference>
<feature type="domain" description="Helicase ATP-binding" evidence="9">
    <location>
        <begin position="227"/>
        <end position="402"/>
    </location>
</feature>
<organism evidence="12 13">
    <name type="scientific">Prorocentrum cordatum</name>
    <dbReference type="NCBI Taxonomy" id="2364126"/>
    <lineage>
        <taxon>Eukaryota</taxon>
        <taxon>Sar</taxon>
        <taxon>Alveolata</taxon>
        <taxon>Dinophyceae</taxon>
        <taxon>Prorocentrales</taxon>
        <taxon>Prorocentraceae</taxon>
        <taxon>Prorocentrum</taxon>
    </lineage>
</organism>
<feature type="domain" description="Helicase C-terminal" evidence="10">
    <location>
        <begin position="428"/>
        <end position="582"/>
    </location>
</feature>
<evidence type="ECO:0000256" key="8">
    <source>
        <dbReference type="SAM" id="MobiDB-lite"/>
    </source>
</evidence>
<dbReference type="InterPro" id="IPR014014">
    <property type="entry name" value="RNA_helicase_DEAD_Q_motif"/>
</dbReference>
<feature type="compositionally biased region" description="Gly residues" evidence="8">
    <location>
        <begin position="75"/>
        <end position="92"/>
    </location>
</feature>
<feature type="domain" description="DEAD-box RNA helicase Q" evidence="11">
    <location>
        <begin position="196"/>
        <end position="224"/>
    </location>
</feature>
<dbReference type="InterPro" id="IPR000629">
    <property type="entry name" value="RNA-helicase_DEAD-box_CS"/>
</dbReference>
<dbReference type="InterPro" id="IPR027417">
    <property type="entry name" value="P-loop_NTPase"/>
</dbReference>
<dbReference type="Proteomes" id="UP001189429">
    <property type="component" value="Unassembled WGS sequence"/>
</dbReference>
<keyword evidence="4 7" id="KW-0347">Helicase</keyword>
<dbReference type="SMART" id="SM00490">
    <property type="entry name" value="HELICc"/>
    <property type="match status" value="1"/>
</dbReference>
<keyword evidence="13" id="KW-1185">Reference proteome</keyword>
<evidence type="ECO:0000256" key="1">
    <source>
        <dbReference type="ARBA" id="ARBA00012552"/>
    </source>
</evidence>
<dbReference type="Pfam" id="PF00271">
    <property type="entry name" value="Helicase_C"/>
    <property type="match status" value="1"/>
</dbReference>
<dbReference type="SUPFAM" id="SSF52540">
    <property type="entry name" value="P-loop containing nucleoside triphosphate hydrolases"/>
    <property type="match status" value="1"/>
</dbReference>
<accession>A0ABN9T6G5</accession>
<evidence type="ECO:0000256" key="6">
    <source>
        <dbReference type="PROSITE-ProRule" id="PRU00552"/>
    </source>
</evidence>
<dbReference type="InterPro" id="IPR001650">
    <property type="entry name" value="Helicase_C-like"/>
</dbReference>
<dbReference type="PROSITE" id="PS51192">
    <property type="entry name" value="HELICASE_ATP_BIND_1"/>
    <property type="match status" value="1"/>
</dbReference>
<dbReference type="PROSITE" id="PS00039">
    <property type="entry name" value="DEAD_ATP_HELICASE"/>
    <property type="match status" value="1"/>
</dbReference>
<dbReference type="PANTHER" id="PTHR47958">
    <property type="entry name" value="ATP-DEPENDENT RNA HELICASE DBP3"/>
    <property type="match status" value="1"/>
</dbReference>
<evidence type="ECO:0000256" key="4">
    <source>
        <dbReference type="ARBA" id="ARBA00022806"/>
    </source>
</evidence>
<reference evidence="12" key="1">
    <citation type="submission" date="2023-10" db="EMBL/GenBank/DDBJ databases">
        <authorList>
            <person name="Chen Y."/>
            <person name="Shah S."/>
            <person name="Dougan E. K."/>
            <person name="Thang M."/>
            <person name="Chan C."/>
        </authorList>
    </citation>
    <scope>NUCLEOTIDE SEQUENCE [LARGE SCALE GENOMIC DNA]</scope>
</reference>
<dbReference type="PROSITE" id="PS51194">
    <property type="entry name" value="HELICASE_CTER"/>
    <property type="match status" value="1"/>
</dbReference>